<dbReference type="Proteomes" id="UP000006790">
    <property type="component" value="Chromosome 7"/>
</dbReference>
<dbReference type="GO" id="GO:0015031">
    <property type="term" value="P:protein transport"/>
    <property type="evidence" value="ECO:0007669"/>
    <property type="project" value="UniProtKB-KW"/>
</dbReference>
<evidence type="ECO:0000256" key="9">
    <source>
        <dbReference type="SAM" id="Phobius"/>
    </source>
</evidence>
<evidence type="ECO:0000256" key="7">
    <source>
        <dbReference type="ARBA" id="ARBA00022989"/>
    </source>
</evidence>
<feature type="transmembrane region" description="Helical" evidence="9">
    <location>
        <begin position="204"/>
        <end position="224"/>
    </location>
</feature>
<dbReference type="OrthoDB" id="9986677at2759"/>
<feature type="transmembrane region" description="Helical" evidence="9">
    <location>
        <begin position="123"/>
        <end position="141"/>
    </location>
</feature>
<dbReference type="FunCoup" id="G8JW18">
    <property type="interactions" value="121"/>
</dbReference>
<dbReference type="GO" id="GO:0005886">
    <property type="term" value="C:plasma membrane"/>
    <property type="evidence" value="ECO:0007669"/>
    <property type="project" value="EnsemblFungi"/>
</dbReference>
<evidence type="ECO:0000256" key="3">
    <source>
        <dbReference type="ARBA" id="ARBA00022448"/>
    </source>
</evidence>
<keyword evidence="4 9" id="KW-0812">Transmembrane</keyword>
<feature type="transmembrane region" description="Helical" evidence="9">
    <location>
        <begin position="344"/>
        <end position="370"/>
    </location>
</feature>
<dbReference type="InParanoid" id="G8JW18"/>
<dbReference type="InterPro" id="IPR004813">
    <property type="entry name" value="OPT"/>
</dbReference>
<dbReference type="EMBL" id="CP002503">
    <property type="protein sequence ID" value="AET41033.1"/>
    <property type="molecule type" value="Genomic_DNA"/>
</dbReference>
<comment type="subcellular location">
    <subcellularLocation>
        <location evidence="1">Membrane</location>
        <topology evidence="1">Multi-pass membrane protein</topology>
    </subcellularLocation>
</comment>
<dbReference type="NCBIfam" id="TIGR00727">
    <property type="entry name" value="ISP4_OPT"/>
    <property type="match status" value="1"/>
</dbReference>
<feature type="transmembrane region" description="Helical" evidence="9">
    <location>
        <begin position="706"/>
        <end position="723"/>
    </location>
</feature>
<dbReference type="Pfam" id="PF03169">
    <property type="entry name" value="OPT"/>
    <property type="match status" value="1"/>
</dbReference>
<dbReference type="InterPro" id="IPR004648">
    <property type="entry name" value="Oligpept_transpt"/>
</dbReference>
<reference evidence="11" key="1">
    <citation type="journal article" date="2012" name="G3 (Bethesda)">
        <title>Pichia sorbitophila, an interspecies yeast hybrid reveals early steps of genome resolution following polyploidization.</title>
        <authorList>
            <person name="Leh Louis V."/>
            <person name="Despons L."/>
            <person name="Friedrich A."/>
            <person name="Martin T."/>
            <person name="Durrens P."/>
            <person name="Casaregola S."/>
            <person name="Neuveglise C."/>
            <person name="Fairhead C."/>
            <person name="Marck C."/>
            <person name="Cruz J.A."/>
            <person name="Straub M.L."/>
            <person name="Kugler V."/>
            <person name="Sacerdot C."/>
            <person name="Uzunov Z."/>
            <person name="Thierry A."/>
            <person name="Weiss S."/>
            <person name="Bleykasten C."/>
            <person name="De Montigny J."/>
            <person name="Jacques N."/>
            <person name="Jung P."/>
            <person name="Lemaire M."/>
            <person name="Mallet S."/>
            <person name="Morel G."/>
            <person name="Richard G.F."/>
            <person name="Sarkar A."/>
            <person name="Savel G."/>
            <person name="Schacherer J."/>
            <person name="Seret M.L."/>
            <person name="Talla E."/>
            <person name="Samson G."/>
            <person name="Jubin C."/>
            <person name="Poulain J."/>
            <person name="Vacherie B."/>
            <person name="Barbe V."/>
            <person name="Pelletier E."/>
            <person name="Sherman D.J."/>
            <person name="Westhof E."/>
            <person name="Weissenbach J."/>
            <person name="Baret P.V."/>
            <person name="Wincker P."/>
            <person name="Gaillardin C."/>
            <person name="Dujon B."/>
            <person name="Souciet J.L."/>
        </authorList>
    </citation>
    <scope>NUCLEOTIDE SEQUENCE [LARGE SCALE GENOMIC DNA]</scope>
    <source>
        <strain evidence="11">CBS 270.75 / DBVPG 7215 / KCTC 17166 / NRRL Y-17582</strain>
    </source>
</reference>
<dbReference type="AlphaFoldDB" id="G8JW18"/>
<keyword evidence="11" id="KW-1185">Reference proteome</keyword>
<dbReference type="PANTHER" id="PTHR22601">
    <property type="entry name" value="ISP4 LIKE PROTEIN"/>
    <property type="match status" value="1"/>
</dbReference>
<protein>
    <recommendedName>
        <fullName evidence="12">OPT family small oligopeptide transporter</fullName>
    </recommendedName>
</protein>
<dbReference type="eggNOG" id="KOG2262">
    <property type="taxonomic scope" value="Eukaryota"/>
</dbReference>
<keyword evidence="6" id="KW-0653">Protein transport</keyword>
<evidence type="ECO:0000313" key="10">
    <source>
        <dbReference type="EMBL" id="AET41033.1"/>
    </source>
</evidence>
<evidence type="ECO:0000313" key="11">
    <source>
        <dbReference type="Proteomes" id="UP000006790"/>
    </source>
</evidence>
<keyword evidence="5" id="KW-0571">Peptide transport</keyword>
<feature type="transmembrane region" description="Helical" evidence="9">
    <location>
        <begin position="471"/>
        <end position="492"/>
    </location>
</feature>
<feature type="transmembrane region" description="Helical" evidence="9">
    <location>
        <begin position="236"/>
        <end position="254"/>
    </location>
</feature>
<evidence type="ECO:0000256" key="1">
    <source>
        <dbReference type="ARBA" id="ARBA00004141"/>
    </source>
</evidence>
<evidence type="ECO:0000256" key="2">
    <source>
        <dbReference type="ARBA" id="ARBA00008807"/>
    </source>
</evidence>
<dbReference type="GeneID" id="11469442"/>
<keyword evidence="7 9" id="KW-1133">Transmembrane helix</keyword>
<feature type="transmembrane region" description="Helical" evidence="9">
    <location>
        <begin position="266"/>
        <end position="284"/>
    </location>
</feature>
<feature type="transmembrane region" description="Helical" evidence="9">
    <location>
        <begin position="498"/>
        <end position="521"/>
    </location>
</feature>
<evidence type="ECO:0000256" key="8">
    <source>
        <dbReference type="ARBA" id="ARBA00023136"/>
    </source>
</evidence>
<feature type="transmembrane region" description="Helical" evidence="9">
    <location>
        <begin position="735"/>
        <end position="755"/>
    </location>
</feature>
<feature type="transmembrane region" description="Helical" evidence="9">
    <location>
        <begin position="650"/>
        <end position="668"/>
    </location>
</feature>
<dbReference type="KEGG" id="erc:Ecym_7185"/>
<evidence type="ECO:0000256" key="5">
    <source>
        <dbReference type="ARBA" id="ARBA00022856"/>
    </source>
</evidence>
<dbReference type="NCBIfam" id="TIGR00728">
    <property type="entry name" value="OPT_sfam"/>
    <property type="match status" value="1"/>
</dbReference>
<dbReference type="GO" id="GO:1901584">
    <property type="term" value="F:tetrapeptide transmembrane transporter activity"/>
    <property type="evidence" value="ECO:0007669"/>
    <property type="project" value="EnsemblFungi"/>
</dbReference>
<sequence>MEAIKSILSRDAPITEKVPAKVQHNEKDGHISSVHLVKDEIQPSESLPHYPLIDKLSGQVDVDEYASLTVEGDSPYPEVRAAVPSYDDSSLLQNTVRMWAIGLFMTTVGSALNMLFSMHTPPIALTAFVTSLMGWPMGKAWEYFVPNWRLFGPLGGPYLNPTPFNLKEHALITIMGNVAFGGGNAYATDILLSMHIKDFYNRNYGWAFDLLAVWSTQCIGFSLAGMCHQILVKPAVMIWPSALVTCTFLTNIHINENHVANGWKISRLKFFLIVFIIGFVWYWIPGYLFQALGTFVWPLWIAPKNVIVNQLFGPQTGMGLLPLTFDWNQISGFTGSPLVPPVSAIITIAISVVSIFWILLPIIHYSNIWYGKYLPMSRSKSYDRYQNTYNVSAIVDETLSLDKQEYQNYSPLYLPTSFAISYGMSFASITATVMHTILFHGKDIVARMRSLKTEEEDVHARLMKSYKTVPWWWYACVFLVFLAMSIAVIAGWDTQMPIWALIFALGIATVFLLPVGIIYALTNISVGLNVITEFLIGYVLPGRPIAMMFFKTFGYITNNQAITFAQDMKIGHYLKLAPRLMFTAQFLATIWGGTVQVAVMRWAEGNIPDLCTKDGSFNCPHATVFFNASIIWGVIGPQRMFSSGQLYSKLNYFFIAGAILPVINWLILNKWPKRFEKYGRIPKICAKYLSWPVFFSGTGMIPPATAYNYGAYCILGIFFGYFVKRYWFHWWTKYNYSLSAALDIGLAWSALIVFFSTSIHTVNPPSWWGNNVVSNTLDSKGTAMQITLTSSEDFFGPSSW</sequence>
<keyword evidence="8 9" id="KW-0472">Membrane</keyword>
<organism evidence="10 11">
    <name type="scientific">Eremothecium cymbalariae (strain CBS 270.75 / DBVPG 7215 / KCTC 17166 / NRRL Y-17582)</name>
    <name type="common">Yeast</name>
    <dbReference type="NCBI Taxonomy" id="931890"/>
    <lineage>
        <taxon>Eukaryota</taxon>
        <taxon>Fungi</taxon>
        <taxon>Dikarya</taxon>
        <taxon>Ascomycota</taxon>
        <taxon>Saccharomycotina</taxon>
        <taxon>Saccharomycetes</taxon>
        <taxon>Saccharomycetales</taxon>
        <taxon>Saccharomycetaceae</taxon>
        <taxon>Eremothecium</taxon>
    </lineage>
</organism>
<gene>
    <name evidence="10" type="ordered locus">Ecym_7185</name>
</gene>
<dbReference type="GO" id="GO:0005794">
    <property type="term" value="C:Golgi apparatus"/>
    <property type="evidence" value="ECO:0007669"/>
    <property type="project" value="EnsemblFungi"/>
</dbReference>
<dbReference type="OMA" id="FLYCMIG"/>
<feature type="transmembrane region" description="Helical" evidence="9">
    <location>
        <begin position="170"/>
        <end position="192"/>
    </location>
</feature>
<keyword evidence="3" id="KW-0813">Transport</keyword>
<evidence type="ECO:0000256" key="6">
    <source>
        <dbReference type="ARBA" id="ARBA00022927"/>
    </source>
</evidence>
<name>G8JW18_ERECY</name>
<accession>G8JW18</accession>
<comment type="similarity">
    <text evidence="2">Belongs to the oligopeptide OPT transporter family.</text>
</comment>
<dbReference type="HOGENOM" id="CLU_004965_1_1_1"/>
<evidence type="ECO:0008006" key="12">
    <source>
        <dbReference type="Google" id="ProtNLM"/>
    </source>
</evidence>
<dbReference type="RefSeq" id="XP_003647850.1">
    <property type="nucleotide sequence ID" value="XM_003647802.1"/>
</dbReference>
<proteinExistence type="inferred from homology"/>
<evidence type="ECO:0000256" key="4">
    <source>
        <dbReference type="ARBA" id="ARBA00022692"/>
    </source>
</evidence>